<accession>A0A8J6JEY1</accession>
<dbReference type="EMBL" id="JACOPP010000007">
    <property type="protein sequence ID" value="MBC5733540.1"/>
    <property type="molecule type" value="Genomic_DNA"/>
</dbReference>
<dbReference type="AlphaFoldDB" id="A0A8J6JEY1"/>
<dbReference type="Proteomes" id="UP000661435">
    <property type="component" value="Unassembled WGS sequence"/>
</dbReference>
<protein>
    <recommendedName>
        <fullName evidence="1">Metallo-beta-lactamase domain-containing protein</fullName>
    </recommendedName>
</protein>
<dbReference type="Gene3D" id="3.60.15.10">
    <property type="entry name" value="Ribonuclease Z/Hydroxyacylglutathione hydrolase-like"/>
    <property type="match status" value="1"/>
</dbReference>
<comment type="caution">
    <text evidence="2">The sequence shown here is derived from an EMBL/GenBank/DDBJ whole genome shotgun (WGS) entry which is preliminary data.</text>
</comment>
<dbReference type="RefSeq" id="WP_186907433.1">
    <property type="nucleotide sequence ID" value="NZ_JACOPP010000007.1"/>
</dbReference>
<dbReference type="InterPro" id="IPR036866">
    <property type="entry name" value="RibonucZ/Hydroxyglut_hydro"/>
</dbReference>
<proteinExistence type="predicted"/>
<reference evidence="2" key="1">
    <citation type="submission" date="2020-08" db="EMBL/GenBank/DDBJ databases">
        <title>Genome public.</title>
        <authorList>
            <person name="Liu C."/>
            <person name="Sun Q."/>
        </authorList>
    </citation>
    <scope>NUCLEOTIDE SEQUENCE</scope>
    <source>
        <strain evidence="2">NSJ-51</strain>
    </source>
</reference>
<dbReference type="Pfam" id="PF12706">
    <property type="entry name" value="Lactamase_B_2"/>
    <property type="match status" value="1"/>
</dbReference>
<keyword evidence="3" id="KW-1185">Reference proteome</keyword>
<name>A0A8J6JEY1_9FIRM</name>
<dbReference type="SUPFAM" id="SSF56281">
    <property type="entry name" value="Metallo-hydrolase/oxidoreductase"/>
    <property type="match status" value="1"/>
</dbReference>
<dbReference type="InterPro" id="IPR001279">
    <property type="entry name" value="Metallo-B-lactamas"/>
</dbReference>
<organism evidence="2 3">
    <name type="scientific">Lawsonibacter hominis</name>
    <dbReference type="NCBI Taxonomy" id="2763053"/>
    <lineage>
        <taxon>Bacteria</taxon>
        <taxon>Bacillati</taxon>
        <taxon>Bacillota</taxon>
        <taxon>Clostridia</taxon>
        <taxon>Eubacteriales</taxon>
        <taxon>Oscillospiraceae</taxon>
        <taxon>Lawsonibacter</taxon>
    </lineage>
</organism>
<evidence type="ECO:0000259" key="1">
    <source>
        <dbReference type="Pfam" id="PF12706"/>
    </source>
</evidence>
<feature type="domain" description="Metallo-beta-lactamase" evidence="1">
    <location>
        <begin position="37"/>
        <end position="156"/>
    </location>
</feature>
<evidence type="ECO:0000313" key="3">
    <source>
        <dbReference type="Proteomes" id="UP000661435"/>
    </source>
</evidence>
<gene>
    <name evidence="2" type="ORF">H8S57_07340</name>
</gene>
<sequence length="266" mass="29839">MHTAMFHSVNSGLFFCDGKNGLLVDGIHQGREEGCSPMPDFLSLQLRKNTGLFAHLTGVLFTHLHHDHYDEDGLESLLHGRPDLPVYGPRLRRGGAPVRPIRANLRTVRMGGAYILARDTRHDGARYREDPHQSYLIRMGGERFFVAGDAALRRADAADFAGFYPEPVSAAFCNLYQLASPEGLDFLRALAPERIFLYHLPFQADDRYHYRQLARQAARACPADLPRPERLEHMAWVDGRAADWENIRKGAENNGLSGVAQHGSLL</sequence>
<evidence type="ECO:0000313" key="2">
    <source>
        <dbReference type="EMBL" id="MBC5733540.1"/>
    </source>
</evidence>